<proteinExistence type="predicted"/>
<dbReference type="SUPFAM" id="SSF110296">
    <property type="entry name" value="Oligoxyloglucan reducing end-specific cellobiohydrolase"/>
    <property type="match status" value="1"/>
</dbReference>
<evidence type="ECO:0000313" key="1">
    <source>
        <dbReference type="EMBL" id="KII68888.1"/>
    </source>
</evidence>
<gene>
    <name evidence="1" type="ORF">RF11_03793</name>
</gene>
<name>A0A0C2JHU8_THEKT</name>
<dbReference type="Proteomes" id="UP000031668">
    <property type="component" value="Unassembled WGS sequence"/>
</dbReference>
<dbReference type="AlphaFoldDB" id="A0A0C2JHU8"/>
<reference evidence="1 2" key="1">
    <citation type="journal article" date="2014" name="Genome Biol. Evol.">
        <title>The genome of the myxosporean Thelohanellus kitauei shows adaptations to nutrient acquisition within its fish host.</title>
        <authorList>
            <person name="Yang Y."/>
            <person name="Xiong J."/>
            <person name="Zhou Z."/>
            <person name="Huo F."/>
            <person name="Miao W."/>
            <person name="Ran C."/>
            <person name="Liu Y."/>
            <person name="Zhang J."/>
            <person name="Feng J."/>
            <person name="Wang M."/>
            <person name="Wang M."/>
            <person name="Wang L."/>
            <person name="Yao B."/>
        </authorList>
    </citation>
    <scope>NUCLEOTIDE SEQUENCE [LARGE SCALE GENOMIC DNA]</scope>
    <source>
        <strain evidence="1">Wuqing</strain>
    </source>
</reference>
<comment type="caution">
    <text evidence="1">The sequence shown here is derived from an EMBL/GenBank/DDBJ whole genome shotgun (WGS) entry which is preliminary data.</text>
</comment>
<evidence type="ECO:0000313" key="2">
    <source>
        <dbReference type="Proteomes" id="UP000031668"/>
    </source>
</evidence>
<dbReference type="EMBL" id="JWZT01002668">
    <property type="protein sequence ID" value="KII68888.1"/>
    <property type="molecule type" value="Genomic_DNA"/>
</dbReference>
<dbReference type="OrthoDB" id="443634at2759"/>
<evidence type="ECO:0008006" key="3">
    <source>
        <dbReference type="Google" id="ProtNLM"/>
    </source>
</evidence>
<protein>
    <recommendedName>
        <fullName evidence="3">Vacuolar protein sorting/targeting protein 10</fullName>
    </recommendedName>
</protein>
<keyword evidence="2" id="KW-1185">Reference proteome</keyword>
<organism evidence="1 2">
    <name type="scientific">Thelohanellus kitauei</name>
    <name type="common">Myxosporean</name>
    <dbReference type="NCBI Taxonomy" id="669202"/>
    <lineage>
        <taxon>Eukaryota</taxon>
        <taxon>Metazoa</taxon>
        <taxon>Cnidaria</taxon>
        <taxon>Myxozoa</taxon>
        <taxon>Myxosporea</taxon>
        <taxon>Bivalvulida</taxon>
        <taxon>Platysporina</taxon>
        <taxon>Myxobolidae</taxon>
        <taxon>Thelohanellus</taxon>
    </lineage>
</organism>
<sequence>MILVILKEEQKSTTSVWLSEINDLKFTKISTMMLGVDWDREDASNSIKIEYHINMIEKLPGLVFISQVTRRDGKTRKLTTVSYNYGNTFIPLKYKSQKGHCEWVSELIRDGLPEISALMISHDGGYSWADVPLTNYSIENNKPSFSLDRGNTWTELTFNPSNYHMKYFVVGQGPTKFKFLALTFSSKQTGYEIVIGEKCYSSDYKTITPGRELLNSCFHGRDGFIYTKTSSKICESVISDLPKIKSKPCVCTPADYRW</sequence>
<accession>A0A0C2JHU8</accession>